<dbReference type="SUPFAM" id="SSF50974">
    <property type="entry name" value="Nitrous oxide reductase, N-terminal domain"/>
    <property type="match status" value="1"/>
</dbReference>
<evidence type="ECO:0000313" key="3">
    <source>
        <dbReference type="Proteomes" id="UP000249819"/>
    </source>
</evidence>
<proteinExistence type="predicted"/>
<gene>
    <name evidence="2" type="ORF">CLV59_109210</name>
</gene>
<dbReference type="InterPro" id="IPR015943">
    <property type="entry name" value="WD40/YVTN_repeat-like_dom_sf"/>
</dbReference>
<dbReference type="Gene3D" id="2.130.10.10">
    <property type="entry name" value="YVTN repeat-like/Quinoprotein amine dehydrogenase"/>
    <property type="match status" value="1"/>
</dbReference>
<sequence length="315" mass="35388">MKRISLFSVFFLLLTVLSKAGDKHPRVESCDKCIVIAEQSQHRIVIADVHSGKVIWEWRPDRSNVQSDHVKWFSNPSEAKVVYNRRYVLMTASGGGVALIRIADKKVVFYAYAGGNTHSAELLPDGNIVSASSTGNFLTVFRTDTTHFPDGVYTKQVPIEFGHNVVWDPGNNKLWSVGMSSIHAFRYNHNCAAPDLVTDTTIAMPGNEGHDLVPVYGEKRLWLTNASNVYYFDVNRKKLTPADRVLQDNIKSVSSGPAGFPTIVIRPKESWWTDEVLDAGAKTVFQHKGWKIYKARWVLPDTFSNPDGFDFHTCK</sequence>
<reference evidence="2 3" key="1">
    <citation type="submission" date="2018-06" db="EMBL/GenBank/DDBJ databases">
        <title>Genomic Encyclopedia of Archaeal and Bacterial Type Strains, Phase II (KMG-II): from individual species to whole genera.</title>
        <authorList>
            <person name="Goeker M."/>
        </authorList>
    </citation>
    <scope>NUCLEOTIDE SEQUENCE [LARGE SCALE GENOMIC DNA]</scope>
    <source>
        <strain evidence="2 3">DSM 29821</strain>
    </source>
</reference>
<dbReference type="EMBL" id="QLMA01000009">
    <property type="protein sequence ID" value="RAJ75596.1"/>
    <property type="molecule type" value="Genomic_DNA"/>
</dbReference>
<organism evidence="2 3">
    <name type="scientific">Chitinophaga dinghuensis</name>
    <dbReference type="NCBI Taxonomy" id="1539050"/>
    <lineage>
        <taxon>Bacteria</taxon>
        <taxon>Pseudomonadati</taxon>
        <taxon>Bacteroidota</taxon>
        <taxon>Chitinophagia</taxon>
        <taxon>Chitinophagales</taxon>
        <taxon>Chitinophagaceae</taxon>
        <taxon>Chitinophaga</taxon>
    </lineage>
</organism>
<keyword evidence="1" id="KW-0732">Signal</keyword>
<accession>A0A327VP99</accession>
<evidence type="ECO:0008006" key="4">
    <source>
        <dbReference type="Google" id="ProtNLM"/>
    </source>
</evidence>
<name>A0A327VP99_9BACT</name>
<feature type="chain" id="PRO_5016294803" description="Pyrroloquinoline-quinone binding quinoprotein" evidence="1">
    <location>
        <begin position="21"/>
        <end position="315"/>
    </location>
</feature>
<keyword evidence="3" id="KW-1185">Reference proteome</keyword>
<comment type="caution">
    <text evidence="2">The sequence shown here is derived from an EMBL/GenBank/DDBJ whole genome shotgun (WGS) entry which is preliminary data.</text>
</comment>
<dbReference type="InterPro" id="IPR011045">
    <property type="entry name" value="N2O_reductase_N"/>
</dbReference>
<dbReference type="Pfam" id="PF20138">
    <property type="entry name" value="DUF6528"/>
    <property type="match status" value="1"/>
</dbReference>
<protein>
    <recommendedName>
        <fullName evidence="4">Pyrroloquinoline-quinone binding quinoprotein</fullName>
    </recommendedName>
</protein>
<evidence type="ECO:0000256" key="1">
    <source>
        <dbReference type="SAM" id="SignalP"/>
    </source>
</evidence>
<dbReference type="RefSeq" id="WP_111594749.1">
    <property type="nucleotide sequence ID" value="NZ_QLMA01000009.1"/>
</dbReference>
<dbReference type="AlphaFoldDB" id="A0A327VP99"/>
<evidence type="ECO:0000313" key="2">
    <source>
        <dbReference type="EMBL" id="RAJ75596.1"/>
    </source>
</evidence>
<dbReference type="InterPro" id="IPR045383">
    <property type="entry name" value="DUF6528"/>
</dbReference>
<dbReference type="OrthoDB" id="1007317at2"/>
<feature type="signal peptide" evidence="1">
    <location>
        <begin position="1"/>
        <end position="20"/>
    </location>
</feature>
<dbReference type="Proteomes" id="UP000249819">
    <property type="component" value="Unassembled WGS sequence"/>
</dbReference>